<evidence type="ECO:0000313" key="3">
    <source>
        <dbReference type="Proteomes" id="UP000324222"/>
    </source>
</evidence>
<evidence type="ECO:0000313" key="2">
    <source>
        <dbReference type="EMBL" id="MPC96342.1"/>
    </source>
</evidence>
<reference evidence="2 3" key="1">
    <citation type="submission" date="2019-05" db="EMBL/GenBank/DDBJ databases">
        <title>Another draft genome of Portunus trituberculatus and its Hox gene families provides insights of decapod evolution.</title>
        <authorList>
            <person name="Jeong J.-H."/>
            <person name="Song I."/>
            <person name="Kim S."/>
            <person name="Choi T."/>
            <person name="Kim D."/>
            <person name="Ryu S."/>
            <person name="Kim W."/>
        </authorList>
    </citation>
    <scope>NUCLEOTIDE SEQUENCE [LARGE SCALE GENOMIC DNA]</scope>
    <source>
        <tissue evidence="2">Muscle</tissue>
    </source>
</reference>
<feature type="compositionally biased region" description="Polar residues" evidence="1">
    <location>
        <begin position="1"/>
        <end position="12"/>
    </location>
</feature>
<dbReference type="EMBL" id="VSRR010105622">
    <property type="protein sequence ID" value="MPC96342.1"/>
    <property type="molecule type" value="Genomic_DNA"/>
</dbReference>
<feature type="compositionally biased region" description="Basic residues" evidence="1">
    <location>
        <begin position="84"/>
        <end position="111"/>
    </location>
</feature>
<sequence>MQTETQRAPTTSRHTRISPSLARTKEDSRYGHGGGKAGNFWEREKRKEKGIEKEEEEGMYRALKERSLHTGTRKLDKFGEGRRSCWKSRRKRRKSAKRRKRSPKKAREKKL</sequence>
<feature type="region of interest" description="Disordered" evidence="1">
    <location>
        <begin position="1"/>
        <end position="111"/>
    </location>
</feature>
<name>A0A5B7JJF8_PORTR</name>
<gene>
    <name evidence="2" type="ORF">E2C01_091598</name>
</gene>
<dbReference type="AlphaFoldDB" id="A0A5B7JJF8"/>
<accession>A0A5B7JJF8</accession>
<proteinExistence type="predicted"/>
<feature type="compositionally biased region" description="Basic and acidic residues" evidence="1">
    <location>
        <begin position="41"/>
        <end position="83"/>
    </location>
</feature>
<comment type="caution">
    <text evidence="2">The sequence shown here is derived from an EMBL/GenBank/DDBJ whole genome shotgun (WGS) entry which is preliminary data.</text>
</comment>
<keyword evidence="3" id="KW-1185">Reference proteome</keyword>
<organism evidence="2 3">
    <name type="scientific">Portunus trituberculatus</name>
    <name type="common">Swimming crab</name>
    <name type="synonym">Neptunus trituberculatus</name>
    <dbReference type="NCBI Taxonomy" id="210409"/>
    <lineage>
        <taxon>Eukaryota</taxon>
        <taxon>Metazoa</taxon>
        <taxon>Ecdysozoa</taxon>
        <taxon>Arthropoda</taxon>
        <taxon>Crustacea</taxon>
        <taxon>Multicrustacea</taxon>
        <taxon>Malacostraca</taxon>
        <taxon>Eumalacostraca</taxon>
        <taxon>Eucarida</taxon>
        <taxon>Decapoda</taxon>
        <taxon>Pleocyemata</taxon>
        <taxon>Brachyura</taxon>
        <taxon>Eubrachyura</taxon>
        <taxon>Portunoidea</taxon>
        <taxon>Portunidae</taxon>
        <taxon>Portuninae</taxon>
        <taxon>Portunus</taxon>
    </lineage>
</organism>
<protein>
    <submittedName>
        <fullName evidence="2">Uncharacterized protein</fullName>
    </submittedName>
</protein>
<dbReference type="Proteomes" id="UP000324222">
    <property type="component" value="Unassembled WGS sequence"/>
</dbReference>
<evidence type="ECO:0000256" key="1">
    <source>
        <dbReference type="SAM" id="MobiDB-lite"/>
    </source>
</evidence>